<dbReference type="PANTHER" id="PTHR15162">
    <property type="entry name" value="ASPARTOACYLASE"/>
    <property type="match status" value="1"/>
</dbReference>
<dbReference type="FunFam" id="2.20.25.160:FF:000001">
    <property type="entry name" value="Aspartoacylase"/>
    <property type="match status" value="1"/>
</dbReference>
<evidence type="ECO:0000313" key="17">
    <source>
        <dbReference type="Ensembl" id="ENSMLUP00000019380.1"/>
    </source>
</evidence>
<dbReference type="Gene3D" id="2.20.25.160">
    <property type="match status" value="1"/>
</dbReference>
<evidence type="ECO:0000256" key="13">
    <source>
        <dbReference type="PIRSR" id="PIRSR018001-1"/>
    </source>
</evidence>
<dbReference type="GO" id="GO:0046872">
    <property type="term" value="F:metal ion binding"/>
    <property type="evidence" value="ECO:0007669"/>
    <property type="project" value="UniProtKB-KW"/>
</dbReference>
<name>G1Q6P7_MYOLU</name>
<protein>
    <recommendedName>
        <fullName evidence="9">N-acyl-aromatic-L-amino acid amidohydrolase</fullName>
        <ecNumber evidence="9">3.5.1.114</ecNumber>
    </recommendedName>
</protein>
<evidence type="ECO:0000256" key="3">
    <source>
        <dbReference type="ARBA" id="ARBA00022475"/>
    </source>
</evidence>
<dbReference type="InterPro" id="IPR055438">
    <property type="entry name" value="AstE_AspA_cat"/>
</dbReference>
<dbReference type="EMBL" id="AAPE02040116">
    <property type="status" value="NOT_ANNOTATED_CDS"/>
    <property type="molecule type" value="Genomic_DNA"/>
</dbReference>
<dbReference type="GO" id="GO:0016788">
    <property type="term" value="F:hydrolase activity, acting on ester bonds"/>
    <property type="evidence" value="ECO:0007669"/>
    <property type="project" value="InterPro"/>
</dbReference>
<dbReference type="SUPFAM" id="SSF53187">
    <property type="entry name" value="Zn-dependent exopeptidases"/>
    <property type="match status" value="1"/>
</dbReference>
<dbReference type="STRING" id="59463.ENSMLUP00000019380"/>
<comment type="subcellular location">
    <subcellularLocation>
        <location evidence="10">Apical cell membrane</location>
        <topology evidence="10">Peripheral membrane protein</topology>
    </subcellularLocation>
    <subcellularLocation>
        <location evidence="1">Cytoplasm</location>
    </subcellularLocation>
</comment>
<keyword evidence="7 14" id="KW-0862">Zinc</keyword>
<evidence type="ECO:0000256" key="8">
    <source>
        <dbReference type="ARBA" id="ARBA00023136"/>
    </source>
</evidence>
<evidence type="ECO:0000313" key="18">
    <source>
        <dbReference type="Proteomes" id="UP000001074"/>
    </source>
</evidence>
<evidence type="ECO:0000256" key="7">
    <source>
        <dbReference type="ARBA" id="ARBA00022833"/>
    </source>
</evidence>
<evidence type="ECO:0000256" key="10">
    <source>
        <dbReference type="ARBA" id="ARBA00037831"/>
    </source>
</evidence>
<comment type="catalytic activity">
    <reaction evidence="11">
        <text>an N-acetyl-L-cysteine-S-conjugate + H2O = an S-substituted L-cysteine + acetate</text>
        <dbReference type="Rhea" id="RHEA:36855"/>
        <dbReference type="ChEBI" id="CHEBI:15377"/>
        <dbReference type="ChEBI" id="CHEBI:30089"/>
        <dbReference type="ChEBI" id="CHEBI:58717"/>
        <dbReference type="ChEBI" id="CHEBI:58718"/>
        <dbReference type="EC" id="3.5.1.114"/>
    </reaction>
</comment>
<evidence type="ECO:0000256" key="11">
    <source>
        <dbReference type="ARBA" id="ARBA00048435"/>
    </source>
</evidence>
<evidence type="ECO:0000256" key="4">
    <source>
        <dbReference type="ARBA" id="ARBA00022490"/>
    </source>
</evidence>
<feature type="binding site" evidence="14">
    <location>
        <position position="21"/>
    </location>
    <ligand>
        <name>Zn(2+)</name>
        <dbReference type="ChEBI" id="CHEBI:29105"/>
    </ligand>
</feature>
<dbReference type="Pfam" id="PF04952">
    <property type="entry name" value="AstE_AspA_hybrid"/>
    <property type="match status" value="1"/>
</dbReference>
<sequence>MCSRPEPREPLRHVAVIGGTHGNEMSGVYLAQYWLQAPGELQRPSFSAVPVLANPAATAACRRYVDCDLNRAFTSAFLTARVHPDDPYEAFDFVLDLHNTTASMGTCLIAESAHNIFAMHLCRHKLQSPELPCQVFLYQLPGEESYSVNSMAKSGLGLELGPQPQGVLWADLLVRMRALVATALDFIQLFNQGTAFPAFEMEAYRKVSSVDFPRTEAGDLAGNVHPQLQDQDFEPLRPGAPIFRMFSGKDMLYEGESTVYPVFINEAAYYEKDIAFLQTEKLMFSVPALPMLAP</sequence>
<keyword evidence="8" id="KW-0472">Membrane</keyword>
<reference evidence="17" key="2">
    <citation type="submission" date="2025-08" db="UniProtKB">
        <authorList>
            <consortium name="Ensembl"/>
        </authorList>
    </citation>
    <scope>IDENTIFICATION</scope>
</reference>
<dbReference type="InParanoid" id="G1Q6P7"/>
<dbReference type="HOGENOM" id="CLU_083292_0_0_1"/>
<comment type="catalytic activity">
    <reaction evidence="12">
        <text>an N-acyl-aromatic L-alpha-amino acid + H2O = an aromatic L-alpha-amino acid + a carboxylate</text>
        <dbReference type="Rhea" id="RHEA:54184"/>
        <dbReference type="ChEBI" id="CHEBI:15377"/>
        <dbReference type="ChEBI" id="CHEBI:29067"/>
        <dbReference type="ChEBI" id="CHEBI:84824"/>
        <dbReference type="ChEBI" id="CHEBI:138093"/>
        <dbReference type="EC" id="3.5.1.114"/>
    </reaction>
</comment>
<dbReference type="CDD" id="cd06909">
    <property type="entry name" value="M14_ASPA"/>
    <property type="match status" value="1"/>
</dbReference>
<comment type="cofactor">
    <cofactor evidence="14">
        <name>Zn(2+)</name>
        <dbReference type="ChEBI" id="CHEBI:29105"/>
    </cofactor>
    <text evidence="14">Binds 1 zinc ion per subunit.</text>
</comment>
<evidence type="ECO:0000256" key="2">
    <source>
        <dbReference type="ARBA" id="ARBA00006173"/>
    </source>
</evidence>
<evidence type="ECO:0000256" key="1">
    <source>
        <dbReference type="ARBA" id="ARBA00004496"/>
    </source>
</evidence>
<dbReference type="InterPro" id="IPR050178">
    <property type="entry name" value="AspA/AstE_fam"/>
</dbReference>
<dbReference type="GO" id="GO:0016324">
    <property type="term" value="C:apical plasma membrane"/>
    <property type="evidence" value="ECO:0007669"/>
    <property type="project" value="UniProtKB-SubCell"/>
</dbReference>
<dbReference type="InterPro" id="IPR007036">
    <property type="entry name" value="Aste_AspA_hybrid_dom"/>
</dbReference>
<organism evidence="17 18">
    <name type="scientific">Myotis lucifugus</name>
    <name type="common">Little brown bat</name>
    <dbReference type="NCBI Taxonomy" id="59463"/>
    <lineage>
        <taxon>Eukaryota</taxon>
        <taxon>Metazoa</taxon>
        <taxon>Chordata</taxon>
        <taxon>Craniata</taxon>
        <taxon>Vertebrata</taxon>
        <taxon>Euteleostomi</taxon>
        <taxon>Mammalia</taxon>
        <taxon>Eutheria</taxon>
        <taxon>Laurasiatheria</taxon>
        <taxon>Chiroptera</taxon>
        <taxon>Yangochiroptera</taxon>
        <taxon>Vespertilionidae</taxon>
        <taxon>Myotis</taxon>
    </lineage>
</organism>
<feature type="binding site" evidence="14">
    <location>
        <position position="98"/>
    </location>
    <ligand>
        <name>Zn(2+)</name>
        <dbReference type="ChEBI" id="CHEBI:29105"/>
    </ligand>
</feature>
<evidence type="ECO:0000259" key="15">
    <source>
        <dbReference type="Pfam" id="PF04952"/>
    </source>
</evidence>
<proteinExistence type="inferred from homology"/>
<dbReference type="Proteomes" id="UP000001074">
    <property type="component" value="Unassembled WGS sequence"/>
</dbReference>
<dbReference type="PANTHER" id="PTHR15162:SF5">
    <property type="entry name" value="N-ACYL-AROMATIC-L-AMINO ACID AMIDOHYDROLASE (CARBOXYLATE-FORMING)"/>
    <property type="match status" value="1"/>
</dbReference>
<evidence type="ECO:0000256" key="14">
    <source>
        <dbReference type="PIRSR" id="PIRSR018001-3"/>
    </source>
</evidence>
<dbReference type="AlphaFoldDB" id="G1Q6P7"/>
<evidence type="ECO:0000256" key="12">
    <source>
        <dbReference type="ARBA" id="ARBA00049326"/>
    </source>
</evidence>
<keyword evidence="5 14" id="KW-0479">Metal-binding</keyword>
<evidence type="ECO:0000259" key="16">
    <source>
        <dbReference type="Pfam" id="PF24827"/>
    </source>
</evidence>
<keyword evidence="4" id="KW-0963">Cytoplasm</keyword>
<dbReference type="Gene3D" id="3.40.630.10">
    <property type="entry name" value="Zn peptidases"/>
    <property type="match status" value="1"/>
</dbReference>
<evidence type="ECO:0000256" key="6">
    <source>
        <dbReference type="ARBA" id="ARBA00022801"/>
    </source>
</evidence>
<dbReference type="eggNOG" id="ENOG502QRAK">
    <property type="taxonomic scope" value="Eukaryota"/>
</dbReference>
<dbReference type="GO" id="GO:0005829">
    <property type="term" value="C:cytosol"/>
    <property type="evidence" value="ECO:0007669"/>
    <property type="project" value="TreeGrafter"/>
</dbReference>
<dbReference type="Ensembl" id="ENSMLUT00000028613.1">
    <property type="protein sequence ID" value="ENSMLUP00000019380.1"/>
    <property type="gene ID" value="ENSMLUG00000027112.1"/>
</dbReference>
<keyword evidence="18" id="KW-1185">Reference proteome</keyword>
<dbReference type="EC" id="3.5.1.114" evidence="9"/>
<comment type="similarity">
    <text evidence="2">Belongs to the AspA/AstE family. Aspartoacylase subfamily.</text>
</comment>
<dbReference type="Pfam" id="PF24827">
    <property type="entry name" value="AstE_AspA_cat"/>
    <property type="match status" value="1"/>
</dbReference>
<dbReference type="HAMAP" id="MF_00704">
    <property type="entry name" value="Aspartoacylase"/>
    <property type="match status" value="1"/>
</dbReference>
<reference evidence="17" key="3">
    <citation type="submission" date="2025-09" db="UniProtKB">
        <authorList>
            <consortium name="Ensembl"/>
        </authorList>
    </citation>
    <scope>IDENTIFICATION</scope>
</reference>
<dbReference type="PIRSF" id="PIRSF018001">
    <property type="entry name" value="Aspartoacylase"/>
    <property type="match status" value="1"/>
</dbReference>
<dbReference type="NCBIfam" id="NF002601">
    <property type="entry name" value="PRK02259.1"/>
    <property type="match status" value="1"/>
</dbReference>
<feature type="domain" description="Succinylglutamate desuccinylase/Aspartoacylase catalytic" evidence="16">
    <location>
        <begin position="11"/>
        <end position="187"/>
    </location>
</feature>
<dbReference type="InterPro" id="IPR016708">
    <property type="entry name" value="Aspartoacylase"/>
</dbReference>
<dbReference type="OMA" id="VIMHIYR"/>
<keyword evidence="6" id="KW-0378">Hydrolase</keyword>
<dbReference type="GO" id="GO:0004046">
    <property type="term" value="F:aminoacylase activity"/>
    <property type="evidence" value="ECO:0007669"/>
    <property type="project" value="TreeGrafter"/>
</dbReference>
<evidence type="ECO:0000256" key="5">
    <source>
        <dbReference type="ARBA" id="ARBA00022723"/>
    </source>
</evidence>
<keyword evidence="3" id="KW-1003">Cell membrane</keyword>
<feature type="domain" description="AstE/AspA barrel-sandwich hybrid" evidence="15">
    <location>
        <begin position="200"/>
        <end position="281"/>
    </location>
</feature>
<reference evidence="17 18" key="1">
    <citation type="journal article" date="2011" name="Nature">
        <title>A high-resolution map of human evolutionary constraint using 29 mammals.</title>
        <authorList>
            <person name="Lindblad-Toh K."/>
            <person name="Garber M."/>
            <person name="Zuk O."/>
            <person name="Lin M.F."/>
            <person name="Parker B.J."/>
            <person name="Washietl S."/>
            <person name="Kheradpour P."/>
            <person name="Ernst J."/>
            <person name="Jordan G."/>
            <person name="Mauceli E."/>
            <person name="Ward L.D."/>
            <person name="Lowe C.B."/>
            <person name="Holloway A.K."/>
            <person name="Clamp M."/>
            <person name="Gnerre S."/>
            <person name="Alfoldi J."/>
            <person name="Beal K."/>
            <person name="Chang J."/>
            <person name="Clawson H."/>
            <person name="Cuff J."/>
            <person name="Di Palma F."/>
            <person name="Fitzgerald S."/>
            <person name="Flicek P."/>
            <person name="Guttman M."/>
            <person name="Hubisz M.J."/>
            <person name="Jaffe D.B."/>
            <person name="Jungreis I."/>
            <person name="Kent W.J."/>
            <person name="Kostka D."/>
            <person name="Lara M."/>
            <person name="Martins A.L."/>
            <person name="Massingham T."/>
            <person name="Moltke I."/>
            <person name="Raney B.J."/>
            <person name="Rasmussen M.D."/>
            <person name="Robinson J."/>
            <person name="Stark A."/>
            <person name="Vilella A.J."/>
            <person name="Wen J."/>
            <person name="Xie X."/>
            <person name="Zody M.C."/>
            <person name="Baldwin J."/>
            <person name="Bloom T."/>
            <person name="Chin C.W."/>
            <person name="Heiman D."/>
            <person name="Nicol R."/>
            <person name="Nusbaum C."/>
            <person name="Young S."/>
            <person name="Wilkinson J."/>
            <person name="Worley K.C."/>
            <person name="Kovar C.L."/>
            <person name="Muzny D.M."/>
            <person name="Gibbs R.A."/>
            <person name="Cree A."/>
            <person name="Dihn H.H."/>
            <person name="Fowler G."/>
            <person name="Jhangiani S."/>
            <person name="Joshi V."/>
            <person name="Lee S."/>
            <person name="Lewis L.R."/>
            <person name="Nazareth L.V."/>
            <person name="Okwuonu G."/>
            <person name="Santibanez J."/>
            <person name="Warren W.C."/>
            <person name="Mardis E.R."/>
            <person name="Weinstock G.M."/>
            <person name="Wilson R.K."/>
            <person name="Delehaunty K."/>
            <person name="Dooling D."/>
            <person name="Fronik C."/>
            <person name="Fulton L."/>
            <person name="Fulton B."/>
            <person name="Graves T."/>
            <person name="Minx P."/>
            <person name="Sodergren E."/>
            <person name="Birney E."/>
            <person name="Margulies E.H."/>
            <person name="Herrero J."/>
            <person name="Green E.D."/>
            <person name="Haussler D."/>
            <person name="Siepel A."/>
            <person name="Goldman N."/>
            <person name="Pollard K.S."/>
            <person name="Pedersen J.S."/>
            <person name="Lander E.S."/>
            <person name="Kellis M."/>
        </authorList>
    </citation>
    <scope>NUCLEOTIDE SEQUENCE [LARGE SCALE GENOMIC DNA]</scope>
</reference>
<dbReference type="GeneTree" id="ENSGT00390000001189"/>
<evidence type="ECO:0000256" key="9">
    <source>
        <dbReference type="ARBA" id="ARBA00034807"/>
    </source>
</evidence>
<feature type="active site" description="Proton donor/acceptor" evidence="13">
    <location>
        <position position="159"/>
    </location>
</feature>
<feature type="binding site" evidence="14">
    <location>
        <position position="24"/>
    </location>
    <ligand>
        <name>Zn(2+)</name>
        <dbReference type="ChEBI" id="CHEBI:29105"/>
    </ligand>
</feature>
<accession>G1Q6P7</accession>